<sequence length="38" mass="4057">VCNVRRWWVKLVVVVEAVLGSDGGEKVVLGSDGSGEAW</sequence>
<feature type="non-terminal residue" evidence="2">
    <location>
        <position position="1"/>
    </location>
</feature>
<reference evidence="2" key="1">
    <citation type="journal article" date="2019" name="Sci. Rep.">
        <title>Draft genome of Tanacetum cinerariifolium, the natural source of mosquito coil.</title>
        <authorList>
            <person name="Yamashiro T."/>
            <person name="Shiraishi A."/>
            <person name="Satake H."/>
            <person name="Nakayama K."/>
        </authorList>
    </citation>
    <scope>NUCLEOTIDE SEQUENCE</scope>
</reference>
<comment type="caution">
    <text evidence="2">The sequence shown here is derived from an EMBL/GenBank/DDBJ whole genome shotgun (WGS) entry which is preliminary data.</text>
</comment>
<dbReference type="EMBL" id="BKCJ010518936">
    <property type="protein sequence ID" value="GFA94312.1"/>
    <property type="molecule type" value="Genomic_DNA"/>
</dbReference>
<organism evidence="2">
    <name type="scientific">Tanacetum cinerariifolium</name>
    <name type="common">Dalmatian daisy</name>
    <name type="synonym">Chrysanthemum cinerariifolium</name>
    <dbReference type="NCBI Taxonomy" id="118510"/>
    <lineage>
        <taxon>Eukaryota</taxon>
        <taxon>Viridiplantae</taxon>
        <taxon>Streptophyta</taxon>
        <taxon>Embryophyta</taxon>
        <taxon>Tracheophyta</taxon>
        <taxon>Spermatophyta</taxon>
        <taxon>Magnoliopsida</taxon>
        <taxon>eudicotyledons</taxon>
        <taxon>Gunneridae</taxon>
        <taxon>Pentapetalae</taxon>
        <taxon>asterids</taxon>
        <taxon>campanulids</taxon>
        <taxon>Asterales</taxon>
        <taxon>Asteraceae</taxon>
        <taxon>Asteroideae</taxon>
        <taxon>Anthemideae</taxon>
        <taxon>Anthemidinae</taxon>
        <taxon>Tanacetum</taxon>
    </lineage>
</organism>
<feature type="chain" id="PRO_5025345165" evidence="1">
    <location>
        <begin position="24"/>
        <end position="38"/>
    </location>
</feature>
<dbReference type="AlphaFoldDB" id="A0A699KLB1"/>
<feature type="signal peptide" evidence="1">
    <location>
        <begin position="1"/>
        <end position="23"/>
    </location>
</feature>
<proteinExistence type="predicted"/>
<protein>
    <submittedName>
        <fullName evidence="2">Uncharacterized protein</fullName>
    </submittedName>
</protein>
<keyword evidence="1" id="KW-0732">Signal</keyword>
<accession>A0A699KLB1</accession>
<gene>
    <name evidence="2" type="ORF">Tci_666284</name>
</gene>
<name>A0A699KLB1_TANCI</name>
<evidence type="ECO:0000256" key="1">
    <source>
        <dbReference type="SAM" id="SignalP"/>
    </source>
</evidence>
<evidence type="ECO:0000313" key="2">
    <source>
        <dbReference type="EMBL" id="GFA94312.1"/>
    </source>
</evidence>